<dbReference type="NCBIfam" id="TIGR02595">
    <property type="entry name" value="PEP_CTERM"/>
    <property type="match status" value="1"/>
</dbReference>
<organism evidence="3">
    <name type="scientific">Oceaniferula spumae</name>
    <dbReference type="NCBI Taxonomy" id="2979115"/>
    <lineage>
        <taxon>Bacteria</taxon>
        <taxon>Pseudomonadati</taxon>
        <taxon>Verrucomicrobiota</taxon>
        <taxon>Verrucomicrobiia</taxon>
        <taxon>Verrucomicrobiales</taxon>
        <taxon>Verrucomicrobiaceae</taxon>
        <taxon>Oceaniferula</taxon>
    </lineage>
</organism>
<feature type="signal peptide" evidence="1">
    <location>
        <begin position="1"/>
        <end position="22"/>
    </location>
</feature>
<sequence length="226" mass="23673">MNKTLFTFLGFTSIASLCSTQAAIITWGPATAISTSATNFTDVSTNGTPIEAFNAQSFDHTPVSPVVNGVTFVGTTALLDGDPKNGGAADLSSATNIGDADYDSLLSQAEFGGGEFTTISVGNGNLESGRSYEIQIWFVDDRAAHTTRTMEYGDGLGSNVSLNDQFVIGTFNADATSQDLFLNTLSPDAGFGNTHITAYQIRLIPEPSTAALLGLGGLALILRRRN</sequence>
<feature type="domain" description="Ice-binding protein C-terminal" evidence="2">
    <location>
        <begin position="204"/>
        <end position="225"/>
    </location>
</feature>
<evidence type="ECO:0000313" key="3">
    <source>
        <dbReference type="EMBL" id="BDS07184.1"/>
    </source>
</evidence>
<evidence type="ECO:0000259" key="2">
    <source>
        <dbReference type="Pfam" id="PF07589"/>
    </source>
</evidence>
<dbReference type="KEGG" id="osu:NT6N_22240"/>
<dbReference type="InterPro" id="IPR013424">
    <property type="entry name" value="Ice-binding_C"/>
</dbReference>
<protein>
    <recommendedName>
        <fullName evidence="2">Ice-binding protein C-terminal domain-containing protein</fullName>
    </recommendedName>
</protein>
<gene>
    <name evidence="3" type="ORF">NT6N_22240</name>
</gene>
<dbReference type="EMBL" id="AP026866">
    <property type="protein sequence ID" value="BDS07184.1"/>
    <property type="molecule type" value="Genomic_DNA"/>
</dbReference>
<dbReference type="Pfam" id="PF07589">
    <property type="entry name" value="PEP-CTERM"/>
    <property type="match status" value="1"/>
</dbReference>
<reference evidence="3" key="1">
    <citation type="submission" date="2024-07" db="EMBL/GenBank/DDBJ databases">
        <title>Complete genome sequence of Verrucomicrobiaceae bacterium NT6N.</title>
        <authorList>
            <person name="Huang C."/>
            <person name="Takami H."/>
            <person name="Hamasaki K."/>
        </authorList>
    </citation>
    <scope>NUCLEOTIDE SEQUENCE</scope>
    <source>
        <strain evidence="3">NT6N</strain>
    </source>
</reference>
<evidence type="ECO:0000256" key="1">
    <source>
        <dbReference type="SAM" id="SignalP"/>
    </source>
</evidence>
<name>A0AAT9FMJ8_9BACT</name>
<feature type="chain" id="PRO_5043770324" description="Ice-binding protein C-terminal domain-containing protein" evidence="1">
    <location>
        <begin position="23"/>
        <end position="226"/>
    </location>
</feature>
<keyword evidence="1" id="KW-0732">Signal</keyword>
<dbReference type="AlphaFoldDB" id="A0AAT9FMJ8"/>
<proteinExistence type="predicted"/>
<accession>A0AAT9FMJ8</accession>